<dbReference type="EMBL" id="JAHLJV010000076">
    <property type="protein sequence ID" value="KAK1574422.1"/>
    <property type="molecule type" value="Genomic_DNA"/>
</dbReference>
<protein>
    <recommendedName>
        <fullName evidence="3">TauD/TfdA-like domain-containing protein</fullName>
    </recommendedName>
</protein>
<dbReference type="Proteomes" id="UP001230504">
    <property type="component" value="Unassembled WGS sequence"/>
</dbReference>
<feature type="region of interest" description="Disordered" evidence="2">
    <location>
        <begin position="419"/>
        <end position="443"/>
    </location>
</feature>
<evidence type="ECO:0000313" key="5">
    <source>
        <dbReference type="Proteomes" id="UP001230504"/>
    </source>
</evidence>
<evidence type="ECO:0000256" key="1">
    <source>
        <dbReference type="ARBA" id="ARBA00023002"/>
    </source>
</evidence>
<keyword evidence="1" id="KW-0560">Oxidoreductase</keyword>
<dbReference type="PANTHER" id="PTHR10696">
    <property type="entry name" value="GAMMA-BUTYROBETAINE HYDROXYLASE-RELATED"/>
    <property type="match status" value="1"/>
</dbReference>
<keyword evidence="5" id="KW-1185">Reference proteome</keyword>
<organism evidence="4 5">
    <name type="scientific">Colletotrichum navitas</name>
    <dbReference type="NCBI Taxonomy" id="681940"/>
    <lineage>
        <taxon>Eukaryota</taxon>
        <taxon>Fungi</taxon>
        <taxon>Dikarya</taxon>
        <taxon>Ascomycota</taxon>
        <taxon>Pezizomycotina</taxon>
        <taxon>Sordariomycetes</taxon>
        <taxon>Hypocreomycetidae</taxon>
        <taxon>Glomerellales</taxon>
        <taxon>Glomerellaceae</taxon>
        <taxon>Colletotrichum</taxon>
        <taxon>Colletotrichum graminicola species complex</taxon>
    </lineage>
</organism>
<name>A0AAD8V058_9PEZI</name>
<dbReference type="InterPro" id="IPR050411">
    <property type="entry name" value="AlphaKG_dependent_hydroxylases"/>
</dbReference>
<dbReference type="AlphaFoldDB" id="A0AAD8V058"/>
<dbReference type="InterPro" id="IPR042098">
    <property type="entry name" value="TauD-like_sf"/>
</dbReference>
<dbReference type="Gene3D" id="3.60.130.10">
    <property type="entry name" value="Clavaminate synthase-like"/>
    <property type="match status" value="1"/>
</dbReference>
<comment type="caution">
    <text evidence="4">The sequence shown here is derived from an EMBL/GenBank/DDBJ whole genome shotgun (WGS) entry which is preliminary data.</text>
</comment>
<evidence type="ECO:0000259" key="3">
    <source>
        <dbReference type="Pfam" id="PF02668"/>
    </source>
</evidence>
<dbReference type="GO" id="GO:0016491">
    <property type="term" value="F:oxidoreductase activity"/>
    <property type="evidence" value="ECO:0007669"/>
    <property type="project" value="UniProtKB-KW"/>
</dbReference>
<sequence>MAAAAVQPPSLPGPPGQPDIAYTPNYENYLARIKRHGFPQNLESKLVWDGKTLAEHYDWNCVLTEDDQKEIDEALNHFKSLKKPLGEISQETFPFLGTNTTMREGMLVSFDVHNIKVETEEAQALEVIADSTIDSLVQRQKTFAAKGVADTLDPSGTRPEGTEEGGVPVHPEGEPDEDIVNLGREHVEHLIRSDPYGGLLHLRSPILSHRIGAPAYTTEKQVFHTDAGDVIALFALGEAAEGGQSFLSSSWHVYNELARTRPDLMSKDLAKTWIRFGKDGRAYSSRTLLHHQPAADGKSERLIIQYARRVFTGYWGLPRSADIPTIAEAQAEALDALHFLAEKSAASLDFHKGDIQYANNLSIFHARGGFVKLNSDDKQPHLIRLWLRDPQNAWETPEALRDRWDRVYSGVTPEKSVFPIEPQIRSASRGESKPEEDITSSAF</sequence>
<gene>
    <name evidence="4" type="ORF">LY79DRAFT_593345</name>
</gene>
<reference evidence="4" key="1">
    <citation type="submission" date="2021-06" db="EMBL/GenBank/DDBJ databases">
        <title>Comparative genomics, transcriptomics and evolutionary studies reveal genomic signatures of adaptation to plant cell wall in hemibiotrophic fungi.</title>
        <authorList>
            <consortium name="DOE Joint Genome Institute"/>
            <person name="Baroncelli R."/>
            <person name="Diaz J.F."/>
            <person name="Benocci T."/>
            <person name="Peng M."/>
            <person name="Battaglia E."/>
            <person name="Haridas S."/>
            <person name="Andreopoulos W."/>
            <person name="Labutti K."/>
            <person name="Pangilinan J."/>
            <person name="Floch G.L."/>
            <person name="Makela M.R."/>
            <person name="Henrissat B."/>
            <person name="Grigoriev I.V."/>
            <person name="Crouch J.A."/>
            <person name="De Vries R.P."/>
            <person name="Sukno S.A."/>
            <person name="Thon M.R."/>
        </authorList>
    </citation>
    <scope>NUCLEOTIDE SEQUENCE</scope>
    <source>
        <strain evidence="4">CBS 125086</strain>
    </source>
</reference>
<feature type="compositionally biased region" description="Low complexity" evidence="2">
    <location>
        <begin position="154"/>
        <end position="170"/>
    </location>
</feature>
<dbReference type="SUPFAM" id="SSF51197">
    <property type="entry name" value="Clavaminate synthase-like"/>
    <property type="match status" value="1"/>
</dbReference>
<feature type="domain" description="TauD/TfdA-like" evidence="3">
    <location>
        <begin position="192"/>
        <end position="386"/>
    </location>
</feature>
<dbReference type="PANTHER" id="PTHR10696:SF54">
    <property type="entry name" value="FAMILY OXIDOREDUCTASE, PUTATIVE (AFU_ORTHOLOGUE AFUA_4G13850)-RELATED"/>
    <property type="match status" value="1"/>
</dbReference>
<feature type="region of interest" description="Disordered" evidence="2">
    <location>
        <begin position="149"/>
        <end position="174"/>
    </location>
</feature>
<dbReference type="GeneID" id="85445785"/>
<evidence type="ECO:0000313" key="4">
    <source>
        <dbReference type="EMBL" id="KAK1574422.1"/>
    </source>
</evidence>
<proteinExistence type="predicted"/>
<dbReference type="Pfam" id="PF02668">
    <property type="entry name" value="TauD"/>
    <property type="match status" value="1"/>
</dbReference>
<dbReference type="InterPro" id="IPR003819">
    <property type="entry name" value="TauD/TfdA-like"/>
</dbReference>
<evidence type="ECO:0000256" key="2">
    <source>
        <dbReference type="SAM" id="MobiDB-lite"/>
    </source>
</evidence>
<dbReference type="RefSeq" id="XP_060409949.1">
    <property type="nucleotide sequence ID" value="XM_060561545.1"/>
</dbReference>
<accession>A0AAD8V058</accession>